<gene>
    <name evidence="2" type="ORF">JX265_003115</name>
</gene>
<evidence type="ECO:0008006" key="4">
    <source>
        <dbReference type="Google" id="ProtNLM"/>
    </source>
</evidence>
<keyword evidence="1" id="KW-0732">Signal</keyword>
<accession>A0A9Q0ASJ7</accession>
<feature type="chain" id="PRO_5040425026" description="Peptidase A1 domain-containing protein" evidence="1">
    <location>
        <begin position="21"/>
        <end position="137"/>
    </location>
</feature>
<keyword evidence="3" id="KW-1185">Reference proteome</keyword>
<dbReference type="AlphaFoldDB" id="A0A9Q0ASJ7"/>
<feature type="signal peptide" evidence="1">
    <location>
        <begin position="1"/>
        <end position="20"/>
    </location>
</feature>
<dbReference type="Proteomes" id="UP000829685">
    <property type="component" value="Unassembled WGS sequence"/>
</dbReference>
<name>A0A9Q0ASJ7_9PEZI</name>
<proteinExistence type="predicted"/>
<organism evidence="2 3">
    <name type="scientific">Neoarthrinium moseri</name>
    <dbReference type="NCBI Taxonomy" id="1658444"/>
    <lineage>
        <taxon>Eukaryota</taxon>
        <taxon>Fungi</taxon>
        <taxon>Dikarya</taxon>
        <taxon>Ascomycota</taxon>
        <taxon>Pezizomycotina</taxon>
        <taxon>Sordariomycetes</taxon>
        <taxon>Xylariomycetidae</taxon>
        <taxon>Amphisphaeriales</taxon>
        <taxon>Apiosporaceae</taxon>
        <taxon>Neoarthrinium</taxon>
    </lineage>
</organism>
<reference evidence="2" key="1">
    <citation type="submission" date="2021-03" db="EMBL/GenBank/DDBJ databases">
        <title>Revisited historic fungal species revealed as producer of novel bioactive compounds through whole genome sequencing and comparative genomics.</title>
        <authorList>
            <person name="Vignolle G.A."/>
            <person name="Hochenegger N."/>
            <person name="Mach R.L."/>
            <person name="Mach-Aigner A.R."/>
            <person name="Javad Rahimi M."/>
            <person name="Salim K.A."/>
            <person name="Chan C.M."/>
            <person name="Lim L.B.L."/>
            <person name="Cai F."/>
            <person name="Druzhinina I.S."/>
            <person name="U'Ren J.M."/>
            <person name="Derntl C."/>
        </authorList>
    </citation>
    <scope>NUCLEOTIDE SEQUENCE</scope>
    <source>
        <strain evidence="2">TUCIM 5799</strain>
    </source>
</reference>
<evidence type="ECO:0000313" key="3">
    <source>
        <dbReference type="Proteomes" id="UP000829685"/>
    </source>
</evidence>
<protein>
    <recommendedName>
        <fullName evidence="4">Peptidase A1 domain-containing protein</fullName>
    </recommendedName>
</protein>
<dbReference type="EMBL" id="JAFIMR010000005">
    <property type="protein sequence ID" value="KAI1878938.1"/>
    <property type="molecule type" value="Genomic_DNA"/>
</dbReference>
<comment type="caution">
    <text evidence="2">The sequence shown here is derived from an EMBL/GenBank/DDBJ whole genome shotgun (WGS) entry which is preliminary data.</text>
</comment>
<evidence type="ECO:0000256" key="1">
    <source>
        <dbReference type="SAM" id="SignalP"/>
    </source>
</evidence>
<evidence type="ECO:0000313" key="2">
    <source>
        <dbReference type="EMBL" id="KAI1878938.1"/>
    </source>
</evidence>
<sequence length="137" mass="15038">MALNTILLSLILSASQPASAQDDRAVDPDNHFLYPPLPGAQHTEDPTVFWNNINVTFGVAQTQPFKWVSDMPSCSPGSFNTIYWDGRIDPIDINNGSQAYLAAWNCSNLSASPVFFSHYFNLTGQAPSTSTSVLRQQ</sequence>